<proteinExistence type="inferred from homology"/>
<protein>
    <submittedName>
        <fullName evidence="10">Part of AAA domain-containing protein</fullName>
    </submittedName>
</protein>
<dbReference type="EMBL" id="FNIR01000010">
    <property type="protein sequence ID" value="SDP11057.1"/>
    <property type="molecule type" value="Genomic_DNA"/>
</dbReference>
<evidence type="ECO:0000256" key="3">
    <source>
        <dbReference type="ARBA" id="ARBA00022801"/>
    </source>
</evidence>
<dbReference type="PANTHER" id="PTHR43788:SF8">
    <property type="entry name" value="DNA-BINDING PROTEIN SMUBP-2"/>
    <property type="match status" value="1"/>
</dbReference>
<evidence type="ECO:0000256" key="6">
    <source>
        <dbReference type="SAM" id="MobiDB-lite"/>
    </source>
</evidence>
<dbReference type="Pfam" id="PF13086">
    <property type="entry name" value="AAA_11"/>
    <property type="match status" value="1"/>
</dbReference>
<name>A0A1H0Q0S9_9ACTN</name>
<feature type="region of interest" description="Disordered" evidence="6">
    <location>
        <begin position="1442"/>
        <end position="1546"/>
    </location>
</feature>
<keyword evidence="3" id="KW-0378">Hydrolase</keyword>
<dbReference type="InterPro" id="IPR036388">
    <property type="entry name" value="WH-like_DNA-bd_sf"/>
</dbReference>
<sequence length="1728" mass="189477">MRASDPQLKDKVGRLVQFLKDLVTAKAVPVRQVSAHLDHLWLEDLRDLAALDLDAATGDVVVRVPRVVSDPAPALPDALHGLVSVVDRDNSTLERPPLRDVEIDDDVRDAYDSWLEEWQAWAAQDRPRRRLQRTYEQLRSMRLKSTENPESVEIVLAGGLLTLPDSAIRTHLLSHRVVVDVEVETGDVVVSLDPSGTTSLEDGRVLAGLAEFDDGGTSFLRGRITELDVRPSGAESVVFLKEWADRALLAQVQVVEDWSAPPTGRATLAPAPAIVLRSRGAYALQEYYGDIERTLSAEGSLVPLGLAQLVESIEKDERLAWLEATGSTAAAEVTADPLFPLPANEEQAQIIGRLRDDTGVVVEGPPGTGKTHTIANLVSALLARGQRVLVTSEKAQALSVLREKLPEEMQELCVSLTDVQRGGSVELAKSVGQLASEHSSYNPQRTEREVRDLQGKLDQARRHRSSLLESIRRLRESETAQHPEIAPGFGGTLARMAEKVASGTAAFAWMPVPAVGDFPLDVPELMELRQALPADTEARRERRGQSFPSNDVVPSPDVVDRLAQAVARGAEARAREEGPLADALGTLDAGTLAELTRRCRDLAEQLAQIRETTDADWALPLLEVVLRGDDPVLWQHIGGARGLRDQVVALNQQIGFADVRWSGQMLPGAAAVRFGGFARYLGAGGSLKKVFKSDEQKAVEPLLDAATVDGQPVVTAGQAHLVSLHLDCLARLQTFAQTMGLVRVPVDLSLPRPQQVSRASRVWELVEAIDRVRAARDELVTQIRRVPTIPRVDLRTTEALTRFVSIATVFADVETARRSSDELRRLADLVSATVAWDKQPPELRFVIDALVAADAVGYRDGLADLTSARREKEQQARCDELVTRLTAVSPRLVEMLRETATEPMWDTRIEQVEGAWAWARAATYVRQESAPGREAQLDRELAAVEKDTASLTAQLAAAQAWQSCLTRMTASQVTALQAYRDSMANVGKGSGKYAQRYRQAAREAMTAAQSAVPAWVMPLQEVLASIPPQQGAFDVVIVDEASQVGIENLFLLWLAPRVIVVGDDKQCTPSEVKHGALDKVFSRLDVLLPDVPNYLRSTLTPRSSVFSTLRTRFGQVVRLREHFRCMPEIIMWSSQMFYRDAPLIPVRQHGADRLTPLRTSFVPSAYTQGANNTLCNVVEAEAVVDALVGCLDDSRYDGKTFGVVVLQGQTQVKIINDALMRRVDQEEWERRRIRVGTAPDFQGDERDVVLLSMVTAPDHKRASQTGMNAQRSYNVAASRARDQLWLFHSVTTDQLRPDDLRSQLLTYLSAAPVAAAAAMPQGVTDDERCEPFDSLFEQRVFRRIQQRGYHVTPQVEVNGRRIDLVVTGSQGKLAVECDGDAWHSSPEQLANDLARELELKRCGWAFWRIRESRYYLDPDEALTDLWHTLDKRGIGPVVIEGAGRGGDWVPGELSEEEGPDALEPEDGHSSTESVAAVPQQLRPTPSVQTPAESTAGQQLEVPFAQPTARPAAARPVLPPVPPPMSRSTSRSRAQGPRITTASGASSPTDALLLDLAKDGALTNEIVRSFLDLSPEGARKALMGLVERGLLEQRGAKRGTHYVLPGAASAAPADAEQPEVRGAEGPELEARLERRLRDDAAAVTKKSGYRPSYYLHMINQEGALGAAKRLLADPRPQHGIEVLWEHGLLGHSLEAAVCAPEFRDLFTGNELQRARQRLKDLGHDLKAGS</sequence>
<comment type="similarity">
    <text evidence="1">Belongs to the DNA2/NAM7 helicase family.</text>
</comment>
<dbReference type="GO" id="GO:0043139">
    <property type="term" value="F:5'-3' DNA helicase activity"/>
    <property type="evidence" value="ECO:0007669"/>
    <property type="project" value="TreeGrafter"/>
</dbReference>
<evidence type="ECO:0000256" key="2">
    <source>
        <dbReference type="ARBA" id="ARBA00022741"/>
    </source>
</evidence>
<evidence type="ECO:0000256" key="5">
    <source>
        <dbReference type="ARBA" id="ARBA00022840"/>
    </source>
</evidence>
<keyword evidence="4" id="KW-0347">Helicase</keyword>
<dbReference type="InterPro" id="IPR050534">
    <property type="entry name" value="Coronavir_polyprotein_1ab"/>
</dbReference>
<feature type="compositionally biased region" description="Polar residues" evidence="6">
    <location>
        <begin position="1481"/>
        <end position="1497"/>
    </location>
</feature>
<organism evidence="10 11">
    <name type="scientific">Klenkia soli</name>
    <dbReference type="NCBI Taxonomy" id="1052260"/>
    <lineage>
        <taxon>Bacteria</taxon>
        <taxon>Bacillati</taxon>
        <taxon>Actinomycetota</taxon>
        <taxon>Actinomycetes</taxon>
        <taxon>Geodermatophilales</taxon>
        <taxon>Geodermatophilaceae</taxon>
        <taxon>Klenkia</taxon>
    </lineage>
</organism>
<evidence type="ECO:0000259" key="7">
    <source>
        <dbReference type="Pfam" id="PF13086"/>
    </source>
</evidence>
<feature type="compositionally biased region" description="Low complexity" evidence="6">
    <location>
        <begin position="1506"/>
        <end position="1515"/>
    </location>
</feature>
<evidence type="ECO:0000313" key="11">
    <source>
        <dbReference type="Proteomes" id="UP000199088"/>
    </source>
</evidence>
<feature type="compositionally biased region" description="Acidic residues" evidence="6">
    <location>
        <begin position="1453"/>
        <end position="1464"/>
    </location>
</feature>
<dbReference type="Gene3D" id="3.40.50.300">
    <property type="entry name" value="P-loop containing nucleotide triphosphate hydrolases"/>
    <property type="match status" value="3"/>
</dbReference>
<dbReference type="SUPFAM" id="SSF52540">
    <property type="entry name" value="P-loop containing nucleoside triphosphate hydrolases"/>
    <property type="match status" value="1"/>
</dbReference>
<dbReference type="Gene3D" id="3.40.960.10">
    <property type="entry name" value="VSR Endonuclease"/>
    <property type="match status" value="1"/>
</dbReference>
<feature type="domain" description="DNA2/NAM7 helicase-like C-terminal" evidence="8">
    <location>
        <begin position="1104"/>
        <end position="1287"/>
    </location>
</feature>
<keyword evidence="2" id="KW-0547">Nucleotide-binding</keyword>
<dbReference type="InterPro" id="IPR047187">
    <property type="entry name" value="SF1_C_Upf1"/>
</dbReference>
<dbReference type="STRING" id="1052260.SAMN05660199_03176"/>
<evidence type="ECO:0000256" key="1">
    <source>
        <dbReference type="ARBA" id="ARBA00007913"/>
    </source>
</evidence>
<dbReference type="Pfam" id="PF13087">
    <property type="entry name" value="AAA_12"/>
    <property type="match status" value="1"/>
</dbReference>
<dbReference type="PANTHER" id="PTHR43788">
    <property type="entry name" value="DNA2/NAM7 HELICASE FAMILY MEMBER"/>
    <property type="match status" value="1"/>
</dbReference>
<dbReference type="InterPro" id="IPR041679">
    <property type="entry name" value="DNA2/NAM7-like_C"/>
</dbReference>
<dbReference type="Proteomes" id="UP000199088">
    <property type="component" value="Unassembled WGS sequence"/>
</dbReference>
<evidence type="ECO:0000259" key="9">
    <source>
        <dbReference type="Pfam" id="PF18741"/>
    </source>
</evidence>
<feature type="compositionally biased region" description="Polar residues" evidence="6">
    <location>
        <begin position="1537"/>
        <end position="1546"/>
    </location>
</feature>
<dbReference type="CDD" id="cd18808">
    <property type="entry name" value="SF1_C_Upf1"/>
    <property type="match status" value="1"/>
</dbReference>
<feature type="region of interest" description="Disordered" evidence="6">
    <location>
        <begin position="533"/>
        <end position="555"/>
    </location>
</feature>
<accession>A0A1H0Q0S9</accession>
<gene>
    <name evidence="10" type="ORF">SAMN05660199_03176</name>
</gene>
<keyword evidence="11" id="KW-1185">Reference proteome</keyword>
<evidence type="ECO:0000313" key="10">
    <source>
        <dbReference type="EMBL" id="SDP11057.1"/>
    </source>
</evidence>
<dbReference type="InterPro" id="IPR027417">
    <property type="entry name" value="P-loop_NTPase"/>
</dbReference>
<feature type="compositionally biased region" description="Low complexity" evidence="6">
    <location>
        <begin position="546"/>
        <end position="555"/>
    </location>
</feature>
<evidence type="ECO:0000259" key="8">
    <source>
        <dbReference type="Pfam" id="PF13087"/>
    </source>
</evidence>
<reference evidence="11" key="1">
    <citation type="submission" date="2016-10" db="EMBL/GenBank/DDBJ databases">
        <authorList>
            <person name="Varghese N."/>
            <person name="Submissions S."/>
        </authorList>
    </citation>
    <scope>NUCLEOTIDE SEQUENCE [LARGE SCALE GENOMIC DNA]</scope>
    <source>
        <strain evidence="11">DSM 45843</strain>
    </source>
</reference>
<dbReference type="Gene3D" id="1.10.10.10">
    <property type="entry name" value="Winged helix-like DNA-binding domain superfamily/Winged helix DNA-binding domain"/>
    <property type="match status" value="1"/>
</dbReference>
<dbReference type="InterPro" id="IPR041677">
    <property type="entry name" value="DNA2/NAM7_AAA_11"/>
</dbReference>
<keyword evidence="5" id="KW-0067">ATP-binding</keyword>
<dbReference type="GO" id="GO:0016787">
    <property type="term" value="F:hydrolase activity"/>
    <property type="evidence" value="ECO:0007669"/>
    <property type="project" value="UniProtKB-KW"/>
</dbReference>
<dbReference type="InterPro" id="IPR049468">
    <property type="entry name" value="Restrct_endonuc-II-like_dom"/>
</dbReference>
<dbReference type="Pfam" id="PF18741">
    <property type="entry name" value="MTES_1575"/>
    <property type="match status" value="1"/>
</dbReference>
<feature type="domain" description="Restriction endonuclease type II-like" evidence="9">
    <location>
        <begin position="1336"/>
        <end position="1429"/>
    </location>
</feature>
<dbReference type="GO" id="GO:0005524">
    <property type="term" value="F:ATP binding"/>
    <property type="evidence" value="ECO:0007669"/>
    <property type="project" value="UniProtKB-KW"/>
</dbReference>
<feature type="domain" description="DNA2/NAM7 helicase helicase" evidence="7">
    <location>
        <begin position="344"/>
        <end position="468"/>
    </location>
</feature>
<evidence type="ECO:0000256" key="4">
    <source>
        <dbReference type="ARBA" id="ARBA00022806"/>
    </source>
</evidence>